<evidence type="ECO:0000313" key="4">
    <source>
        <dbReference type="Proteomes" id="UP000517765"/>
    </source>
</evidence>
<keyword evidence="1" id="KW-0472">Membrane</keyword>
<dbReference type="Proteomes" id="UP000517765">
    <property type="component" value="Unassembled WGS sequence"/>
</dbReference>
<accession>A0A7W3WT28</accession>
<feature type="transmembrane region" description="Helical" evidence="1">
    <location>
        <begin position="6"/>
        <end position="24"/>
    </location>
</feature>
<dbReference type="AlphaFoldDB" id="A0A7W3WT28"/>
<evidence type="ECO:0000256" key="1">
    <source>
        <dbReference type="SAM" id="Phobius"/>
    </source>
</evidence>
<dbReference type="Proteomes" id="UP000525686">
    <property type="component" value="Unassembled WGS sequence"/>
</dbReference>
<name>A0A7W3WT28_9ACTN</name>
<evidence type="ECO:0000313" key="3">
    <source>
        <dbReference type="EMBL" id="MBB1257984.1"/>
    </source>
</evidence>
<evidence type="ECO:0000313" key="2">
    <source>
        <dbReference type="EMBL" id="MBB1253724.1"/>
    </source>
</evidence>
<reference evidence="3" key="2">
    <citation type="journal article" name="Syst. Appl. Microbiol.">
        <title>Streptomyces alkaliterrae sp. nov., isolated from an alkaline soil, and emended descriptions of Streptomyces alkaliphilus, Streptomyces calidiresistens and Streptomyces durbertensis.</title>
        <authorList>
            <person name="Swiecimska M."/>
            <person name="Golinska P."/>
            <person name="Nouioui I."/>
            <person name="Wypij M."/>
            <person name="Rai M."/>
            <person name="Sangal V."/>
            <person name="Goodfellow M."/>
        </authorList>
    </citation>
    <scope>NUCLEOTIDE SEQUENCE</scope>
    <source>
        <strain evidence="2">OF3</strain>
        <strain evidence="3">OF8</strain>
    </source>
</reference>
<dbReference type="EMBL" id="JABJWZ010000066">
    <property type="protein sequence ID" value="MBB1253724.1"/>
    <property type="molecule type" value="Genomic_DNA"/>
</dbReference>
<protein>
    <submittedName>
        <fullName evidence="3">Uncharacterized protein</fullName>
    </submittedName>
</protein>
<evidence type="ECO:0000313" key="5">
    <source>
        <dbReference type="Proteomes" id="UP000525686"/>
    </source>
</evidence>
<organism evidence="3 4">
    <name type="scientific">Streptomyces alkaliterrae</name>
    <dbReference type="NCBI Taxonomy" id="2213162"/>
    <lineage>
        <taxon>Bacteria</taxon>
        <taxon>Bacillati</taxon>
        <taxon>Actinomycetota</taxon>
        <taxon>Actinomycetes</taxon>
        <taxon>Kitasatosporales</taxon>
        <taxon>Streptomycetaceae</taxon>
        <taxon>Streptomyces</taxon>
    </lineage>
</organism>
<proteinExistence type="predicted"/>
<comment type="caution">
    <text evidence="3">The sequence shown here is derived from an EMBL/GenBank/DDBJ whole genome shotgun (WGS) entry which is preliminary data.</text>
</comment>
<gene>
    <name evidence="2" type="ORF">H3146_10135</name>
    <name evidence="3" type="ORF">H3147_03955</name>
</gene>
<reference evidence="4 5" key="1">
    <citation type="submission" date="2020-05" db="EMBL/GenBank/DDBJ databases">
        <title>Classification of alakaliphilic streptomycetes isolated from an alkaline soil next to Lonar Crater, India and a proposal for the recognition of Streptomyces alkaliterrae sp. nov.</title>
        <authorList>
            <person name="Golinska P."/>
        </authorList>
    </citation>
    <scope>NUCLEOTIDE SEQUENCE [LARGE SCALE GENOMIC DNA]</scope>
    <source>
        <strain evidence="5">OF3</strain>
        <strain evidence="4">OF8</strain>
    </source>
</reference>
<keyword evidence="1" id="KW-0812">Transmembrane</keyword>
<sequence length="47" mass="5645">MRKLPLLLVYYLFVTPIGVLLRVTRDPMKRRVQRDADTYWTPAPVRE</sequence>
<dbReference type="RefSeq" id="WP_173019240.1">
    <property type="nucleotide sequence ID" value="NZ_JABJWZ010000066.1"/>
</dbReference>
<dbReference type="EMBL" id="JABJXA010000014">
    <property type="protein sequence ID" value="MBB1257984.1"/>
    <property type="molecule type" value="Genomic_DNA"/>
</dbReference>
<keyword evidence="1" id="KW-1133">Transmembrane helix</keyword>